<organism evidence="1">
    <name type="scientific">Citrobacter freundii</name>
    <dbReference type="NCBI Taxonomy" id="546"/>
    <lineage>
        <taxon>Bacteria</taxon>
        <taxon>Pseudomonadati</taxon>
        <taxon>Pseudomonadota</taxon>
        <taxon>Gammaproteobacteria</taxon>
        <taxon>Enterobacterales</taxon>
        <taxon>Enterobacteriaceae</taxon>
        <taxon>Citrobacter</taxon>
        <taxon>Citrobacter freundii complex</taxon>
    </lineage>
</organism>
<sequence>MGGSVNVNKQFFWFLMNAVLMCIFILPVAVAFWLSAFAAGFDWSQWVKLTADAVNGAASDPIKALGTVQTYWGIFSFFLLAAYSFMFKFKAKAKKEQEALAGIRTANEIGVASSEKDSVAVSQN</sequence>
<geneLocation type="plasmid" evidence="1">
    <name>pKHM-1</name>
</geneLocation>
<accession>A0A0K2S3D1</accession>
<keyword evidence="1" id="KW-0614">Plasmid</keyword>
<evidence type="ECO:0000313" key="1">
    <source>
        <dbReference type="EMBL" id="BAS21614.1"/>
    </source>
</evidence>
<dbReference type="AlphaFoldDB" id="A0A0K2S3D1"/>
<name>A0A0K2S3D1_CITFR</name>
<proteinExistence type="predicted"/>
<dbReference type="EMBL" id="AP014939">
    <property type="protein sequence ID" value="BAS21614.1"/>
    <property type="molecule type" value="Genomic_DNA"/>
</dbReference>
<protein>
    <submittedName>
        <fullName evidence="1">Uncharacterized protein</fullName>
    </submittedName>
</protein>
<reference evidence="1" key="1">
    <citation type="submission" date="2015-08" db="EMBL/GenBank/DDBJ databases">
        <title>Complete DNA Sequence of Pseudomonas syringae pv. actinidiae, the Causal Agent of Kiwifruit Canker Disease.</title>
        <authorList>
            <person name="Rikkerink E.H.A."/>
            <person name="Fineran P.C."/>
        </authorList>
    </citation>
    <scope>NUCLEOTIDE SEQUENCE</scope>
    <source>
        <strain evidence="1">KHM 243</strain>
        <plasmid evidence="1">pKHM-1</plasmid>
    </source>
</reference>